<feature type="chain" id="PRO_5009296403" evidence="1">
    <location>
        <begin position="30"/>
        <end position="125"/>
    </location>
</feature>
<dbReference type="AlphaFoldDB" id="A0A1H6E198"/>
<dbReference type="OrthoDB" id="4313089at2"/>
<protein>
    <submittedName>
        <fullName evidence="2">Uncharacterized protein</fullName>
    </submittedName>
</protein>
<dbReference type="Proteomes" id="UP000236754">
    <property type="component" value="Unassembled WGS sequence"/>
</dbReference>
<reference evidence="2 3" key="1">
    <citation type="submission" date="2016-10" db="EMBL/GenBank/DDBJ databases">
        <authorList>
            <person name="de Groot N.N."/>
        </authorList>
    </citation>
    <scope>NUCLEOTIDE SEQUENCE [LARGE SCALE GENOMIC DNA]</scope>
    <source>
        <strain evidence="2 3">CGMCC 4.2023</strain>
    </source>
</reference>
<organism evidence="2 3">
    <name type="scientific">Actinacidiphila yanglinensis</name>
    <dbReference type="NCBI Taxonomy" id="310779"/>
    <lineage>
        <taxon>Bacteria</taxon>
        <taxon>Bacillati</taxon>
        <taxon>Actinomycetota</taxon>
        <taxon>Actinomycetes</taxon>
        <taxon>Kitasatosporales</taxon>
        <taxon>Streptomycetaceae</taxon>
        <taxon>Actinacidiphila</taxon>
    </lineage>
</organism>
<dbReference type="EMBL" id="FNVU01000023">
    <property type="protein sequence ID" value="SEG91139.1"/>
    <property type="molecule type" value="Genomic_DNA"/>
</dbReference>
<gene>
    <name evidence="2" type="ORF">SAMN05216223_12337</name>
</gene>
<proteinExistence type="predicted"/>
<evidence type="ECO:0000256" key="1">
    <source>
        <dbReference type="SAM" id="SignalP"/>
    </source>
</evidence>
<dbReference type="RefSeq" id="WP_146088414.1">
    <property type="nucleotide sequence ID" value="NZ_FNVU01000023.1"/>
</dbReference>
<sequence>MARHLKGKIALTAGAALLGALALSGPAHAADRVSIVTDNGDLVSQARSYGANGAVQICDMYPDGYAVSVHYYRKTGNLQTLKNSKGSPNCIETTDIQSNPITLFKACVVINSVDICNPAYEDTGR</sequence>
<feature type="signal peptide" evidence="1">
    <location>
        <begin position="1"/>
        <end position="29"/>
    </location>
</feature>
<keyword evidence="3" id="KW-1185">Reference proteome</keyword>
<accession>A0A1H6E198</accession>
<evidence type="ECO:0000313" key="2">
    <source>
        <dbReference type="EMBL" id="SEG91139.1"/>
    </source>
</evidence>
<name>A0A1H6E198_9ACTN</name>
<evidence type="ECO:0000313" key="3">
    <source>
        <dbReference type="Proteomes" id="UP000236754"/>
    </source>
</evidence>
<keyword evidence="1" id="KW-0732">Signal</keyword>